<dbReference type="SUPFAM" id="SSF54913">
    <property type="entry name" value="GlnB-like"/>
    <property type="match status" value="1"/>
</dbReference>
<dbReference type="InterPro" id="IPR002187">
    <property type="entry name" value="N-reg_PII"/>
</dbReference>
<proteinExistence type="predicted"/>
<dbReference type="PRINTS" id="PR00340">
    <property type="entry name" value="PIIGLNB"/>
</dbReference>
<organism evidence="2 3">
    <name type="scientific">Maribellus luteus</name>
    <dbReference type="NCBI Taxonomy" id="2305463"/>
    <lineage>
        <taxon>Bacteria</taxon>
        <taxon>Pseudomonadati</taxon>
        <taxon>Bacteroidota</taxon>
        <taxon>Bacteroidia</taxon>
        <taxon>Marinilabiliales</taxon>
        <taxon>Prolixibacteraceae</taxon>
        <taxon>Maribellus</taxon>
    </lineage>
</organism>
<accession>A0A399SZZ5</accession>
<dbReference type="EMBL" id="QWGR01000002">
    <property type="protein sequence ID" value="RIJ49740.1"/>
    <property type="molecule type" value="Genomic_DNA"/>
</dbReference>
<protein>
    <submittedName>
        <fullName evidence="2">P-II family nitrogen regulator</fullName>
    </submittedName>
</protein>
<gene>
    <name evidence="2" type="ORF">D1614_03090</name>
</gene>
<dbReference type="SMART" id="SM00938">
    <property type="entry name" value="P-II"/>
    <property type="match status" value="1"/>
</dbReference>
<dbReference type="InterPro" id="IPR011322">
    <property type="entry name" value="N-reg_PII-like_a/b"/>
</dbReference>
<dbReference type="PANTHER" id="PTHR30115">
    <property type="entry name" value="NITROGEN REGULATORY PROTEIN P-II"/>
    <property type="match status" value="1"/>
</dbReference>
<dbReference type="Gene3D" id="3.30.70.120">
    <property type="match status" value="1"/>
</dbReference>
<name>A0A399SZZ5_9BACT</name>
<comment type="caution">
    <text evidence="2">The sequence shown here is derived from an EMBL/GenBank/DDBJ whole genome shotgun (WGS) entry which is preliminary data.</text>
</comment>
<dbReference type="InterPro" id="IPR015867">
    <property type="entry name" value="N-reg_PII/ATP_PRibTrfase_C"/>
</dbReference>
<keyword evidence="3" id="KW-1185">Reference proteome</keyword>
<dbReference type="RefSeq" id="WP_119436429.1">
    <property type="nucleotide sequence ID" value="NZ_QWGR01000002.1"/>
</dbReference>
<reference evidence="2 3" key="1">
    <citation type="submission" date="2018-08" db="EMBL/GenBank/DDBJ databases">
        <title>Pallidiluteibacterium maritimus gen. nov., sp. nov., isolated from coastal sediment.</title>
        <authorList>
            <person name="Zhou L.Y."/>
        </authorList>
    </citation>
    <scope>NUCLEOTIDE SEQUENCE [LARGE SCALE GENOMIC DNA]</scope>
    <source>
        <strain evidence="2 3">XSD2</strain>
    </source>
</reference>
<evidence type="ECO:0000256" key="1">
    <source>
        <dbReference type="PIRSR" id="PIRSR602187-50"/>
    </source>
</evidence>
<dbReference type="PANTHER" id="PTHR30115:SF11">
    <property type="entry name" value="NITROGEN REGULATORY PROTEIN P-II HOMOLOG"/>
    <property type="match status" value="1"/>
</dbReference>
<dbReference type="Pfam" id="PF00543">
    <property type="entry name" value="P-II"/>
    <property type="match status" value="1"/>
</dbReference>
<feature type="modified residue" description="O-UMP-tyrosine" evidence="1">
    <location>
        <position position="51"/>
    </location>
</feature>
<dbReference type="GO" id="GO:0030234">
    <property type="term" value="F:enzyme regulator activity"/>
    <property type="evidence" value="ECO:0007669"/>
    <property type="project" value="InterPro"/>
</dbReference>
<dbReference type="AlphaFoldDB" id="A0A399SZZ5"/>
<evidence type="ECO:0000313" key="2">
    <source>
        <dbReference type="EMBL" id="RIJ49740.1"/>
    </source>
</evidence>
<dbReference type="OrthoDB" id="9802729at2"/>
<keyword evidence="1" id="KW-0597">Phosphoprotein</keyword>
<sequence>MKLIKAYIRHRKTEEVYNALKKEGFFSMTLVRCEGTGRYSDHEKEHINDQYPFTDAYRVIKLEILVADEHVAPVIQLIRQNGRTGYRGDGMIIVSPVDEVFKVRTDENGILAV</sequence>
<dbReference type="GO" id="GO:0005829">
    <property type="term" value="C:cytosol"/>
    <property type="evidence" value="ECO:0007669"/>
    <property type="project" value="TreeGrafter"/>
</dbReference>
<dbReference type="GO" id="GO:0005524">
    <property type="term" value="F:ATP binding"/>
    <property type="evidence" value="ECO:0007669"/>
    <property type="project" value="TreeGrafter"/>
</dbReference>
<dbReference type="PROSITE" id="PS51343">
    <property type="entry name" value="PII_GLNB_DOM"/>
    <property type="match status" value="1"/>
</dbReference>
<dbReference type="GO" id="GO:0006808">
    <property type="term" value="P:regulation of nitrogen utilization"/>
    <property type="evidence" value="ECO:0007669"/>
    <property type="project" value="InterPro"/>
</dbReference>
<dbReference type="Proteomes" id="UP000265926">
    <property type="component" value="Unassembled WGS sequence"/>
</dbReference>
<evidence type="ECO:0000313" key="3">
    <source>
        <dbReference type="Proteomes" id="UP000265926"/>
    </source>
</evidence>